<evidence type="ECO:0000256" key="9">
    <source>
        <dbReference type="ARBA" id="ARBA00022840"/>
    </source>
</evidence>
<feature type="transmembrane region" description="Helical" evidence="15">
    <location>
        <begin position="97"/>
        <end position="117"/>
    </location>
</feature>
<keyword evidence="18" id="KW-1185">Reference proteome</keyword>
<feature type="transmembrane region" description="Helical" evidence="15">
    <location>
        <begin position="218"/>
        <end position="236"/>
    </location>
</feature>
<dbReference type="PROSITE" id="PS01069">
    <property type="entry name" value="DAGK_PROKAR"/>
    <property type="match status" value="1"/>
</dbReference>
<dbReference type="Gene3D" id="1.20.144.10">
    <property type="entry name" value="Phosphatidic acid phosphatase type 2/haloperoxidase"/>
    <property type="match status" value="1"/>
</dbReference>
<organism evidence="17 18">
    <name type="scientific">Desulfuromonas versatilis</name>
    <dbReference type="NCBI Taxonomy" id="2802975"/>
    <lineage>
        <taxon>Bacteria</taxon>
        <taxon>Pseudomonadati</taxon>
        <taxon>Thermodesulfobacteriota</taxon>
        <taxon>Desulfuromonadia</taxon>
        <taxon>Desulfuromonadales</taxon>
        <taxon>Desulfuromonadaceae</taxon>
        <taxon>Desulfuromonas</taxon>
    </lineage>
</organism>
<gene>
    <name evidence="17" type="ORF">DESUT3_22890</name>
</gene>
<dbReference type="PANTHER" id="PTHR34299">
    <property type="entry name" value="DIACYLGLYCEROL KINASE"/>
    <property type="match status" value="1"/>
</dbReference>
<dbReference type="Pfam" id="PF01219">
    <property type="entry name" value="DAGK_prokar"/>
    <property type="match status" value="1"/>
</dbReference>
<dbReference type="Proteomes" id="UP001319827">
    <property type="component" value="Chromosome"/>
</dbReference>
<evidence type="ECO:0000256" key="6">
    <source>
        <dbReference type="ARBA" id="ARBA00022692"/>
    </source>
</evidence>
<evidence type="ECO:0000256" key="7">
    <source>
        <dbReference type="ARBA" id="ARBA00022741"/>
    </source>
</evidence>
<feature type="transmembrane region" description="Helical" evidence="15">
    <location>
        <begin position="175"/>
        <end position="198"/>
    </location>
</feature>
<keyword evidence="8 17" id="KW-0418">Kinase</keyword>
<evidence type="ECO:0000256" key="1">
    <source>
        <dbReference type="ARBA" id="ARBA00004651"/>
    </source>
</evidence>
<dbReference type="RefSeq" id="WP_318835929.1">
    <property type="nucleotide sequence ID" value="NZ_AP024355.1"/>
</dbReference>
<accession>A0ABM8HSF7</accession>
<dbReference type="Gene3D" id="1.10.287.3610">
    <property type="match status" value="1"/>
</dbReference>
<evidence type="ECO:0000256" key="4">
    <source>
        <dbReference type="ARBA" id="ARBA00022516"/>
    </source>
</evidence>
<dbReference type="InterPro" id="IPR036938">
    <property type="entry name" value="PAP2/HPO_sf"/>
</dbReference>
<evidence type="ECO:0000256" key="13">
    <source>
        <dbReference type="ARBA" id="ARBA00023209"/>
    </source>
</evidence>
<dbReference type="PANTHER" id="PTHR34299:SF1">
    <property type="entry name" value="DIACYLGLYCEROL KINASE"/>
    <property type="match status" value="1"/>
</dbReference>
<proteinExistence type="inferred from homology"/>
<evidence type="ECO:0000256" key="11">
    <source>
        <dbReference type="ARBA" id="ARBA00023098"/>
    </source>
</evidence>
<dbReference type="CDD" id="cd14266">
    <property type="entry name" value="UDPK_IM_PAP2_like"/>
    <property type="match status" value="1"/>
</dbReference>
<feature type="transmembrane region" description="Helical" evidence="15">
    <location>
        <begin position="34"/>
        <end position="51"/>
    </location>
</feature>
<dbReference type="Pfam" id="PF01569">
    <property type="entry name" value="PAP2"/>
    <property type="match status" value="1"/>
</dbReference>
<evidence type="ECO:0000256" key="3">
    <source>
        <dbReference type="ARBA" id="ARBA00022475"/>
    </source>
</evidence>
<evidence type="ECO:0000313" key="18">
    <source>
        <dbReference type="Proteomes" id="UP001319827"/>
    </source>
</evidence>
<dbReference type="InterPro" id="IPR000326">
    <property type="entry name" value="PAP2/HPO"/>
</dbReference>
<feature type="transmembrane region" description="Helical" evidence="15">
    <location>
        <begin position="137"/>
        <end position="154"/>
    </location>
</feature>
<sequence>MKNDRLKPNGWLEAVNCAIEGILWTVRSQRHMRFHFFAAVGVILLALQLKISALEFVLLGIAVTMVMLAELLNTALEALVDLVSPDYHPLARRAKDVAAGAVLVASIGAVVIGYLALSRYFLPGLQDGFSGLGPAPGLLPVISVLAVVILVVLLKSCLGRGTPLHGGMPSGHSAVAFSIGTSVVLARVDLIIGLLALAMAAMVSHSRLLLGIHSRQEVLAGAGLGAAVTLALHLLFA</sequence>
<evidence type="ECO:0000256" key="5">
    <source>
        <dbReference type="ARBA" id="ARBA00022679"/>
    </source>
</evidence>
<dbReference type="InterPro" id="IPR000829">
    <property type="entry name" value="DAGK"/>
</dbReference>
<comment type="similarity">
    <text evidence="2">Belongs to the bacterial diacylglycerol kinase family.</text>
</comment>
<name>A0ABM8HSF7_9BACT</name>
<reference evidence="17 18" key="1">
    <citation type="journal article" date="2016" name="C (Basel)">
        <title>Selective Growth of and Electricity Production by Marine Exoelectrogenic Bacteria in Self-Aggregated Hydrogel of Microbially Reduced Graphene Oxide.</title>
        <authorList>
            <person name="Yoshida N."/>
            <person name="Goto Y."/>
            <person name="Miyata Y."/>
        </authorList>
    </citation>
    <scope>NUCLEOTIDE SEQUENCE [LARGE SCALE GENOMIC DNA]</scope>
    <source>
        <strain evidence="17 18">NIT-T3</strain>
    </source>
</reference>
<evidence type="ECO:0000259" key="16">
    <source>
        <dbReference type="Pfam" id="PF01569"/>
    </source>
</evidence>
<feature type="transmembrane region" description="Helical" evidence="15">
    <location>
        <begin position="57"/>
        <end position="76"/>
    </location>
</feature>
<keyword evidence="14" id="KW-1208">Phospholipid metabolism</keyword>
<dbReference type="SUPFAM" id="SSF48317">
    <property type="entry name" value="Acid phosphatase/Vanadium-dependent haloperoxidase"/>
    <property type="match status" value="1"/>
</dbReference>
<keyword evidence="3" id="KW-1003">Cell membrane</keyword>
<evidence type="ECO:0000256" key="15">
    <source>
        <dbReference type="SAM" id="Phobius"/>
    </source>
</evidence>
<keyword evidence="4" id="KW-0444">Lipid biosynthesis</keyword>
<evidence type="ECO:0000256" key="12">
    <source>
        <dbReference type="ARBA" id="ARBA00023136"/>
    </source>
</evidence>
<evidence type="ECO:0000256" key="8">
    <source>
        <dbReference type="ARBA" id="ARBA00022777"/>
    </source>
</evidence>
<protein>
    <submittedName>
        <fullName evidence="17">Diacylglycerol kinase</fullName>
    </submittedName>
</protein>
<reference evidence="17 18" key="2">
    <citation type="journal article" date="2021" name="Int. J. Syst. Evol. Microbiol.">
        <title>Isolation and Polyphasic Characterization of Desulfuromonas versatilis sp. Nov., an Electrogenic Bacteria Capable of Versatile Metabolism Isolated from a Graphene Oxide-Reducing Enrichment Culture.</title>
        <authorList>
            <person name="Xie L."/>
            <person name="Yoshida N."/>
            <person name="Ishii S."/>
            <person name="Meng L."/>
        </authorList>
    </citation>
    <scope>NUCLEOTIDE SEQUENCE [LARGE SCALE GENOMIC DNA]</scope>
    <source>
        <strain evidence="17 18">NIT-T3</strain>
    </source>
</reference>
<keyword evidence="9" id="KW-0067">ATP-binding</keyword>
<keyword evidence="10 15" id="KW-1133">Transmembrane helix</keyword>
<keyword evidence="13" id="KW-0594">Phospholipid biosynthesis</keyword>
<dbReference type="InterPro" id="IPR036945">
    <property type="entry name" value="DAGK_sf"/>
</dbReference>
<feature type="domain" description="Phosphatidic acid phosphatase type 2/haloperoxidase" evidence="16">
    <location>
        <begin position="165"/>
        <end position="235"/>
    </location>
</feature>
<evidence type="ECO:0000256" key="10">
    <source>
        <dbReference type="ARBA" id="ARBA00022989"/>
    </source>
</evidence>
<keyword evidence="6 15" id="KW-0812">Transmembrane</keyword>
<evidence type="ECO:0000313" key="17">
    <source>
        <dbReference type="EMBL" id="BCR05220.1"/>
    </source>
</evidence>
<dbReference type="GO" id="GO:0016301">
    <property type="term" value="F:kinase activity"/>
    <property type="evidence" value="ECO:0007669"/>
    <property type="project" value="UniProtKB-KW"/>
</dbReference>
<evidence type="ECO:0000256" key="2">
    <source>
        <dbReference type="ARBA" id="ARBA00005967"/>
    </source>
</evidence>
<keyword evidence="7" id="KW-0547">Nucleotide-binding</keyword>
<keyword evidence="5" id="KW-0808">Transferase</keyword>
<keyword evidence="12 15" id="KW-0472">Membrane</keyword>
<evidence type="ECO:0000256" key="14">
    <source>
        <dbReference type="ARBA" id="ARBA00023264"/>
    </source>
</evidence>
<comment type="subcellular location">
    <subcellularLocation>
        <location evidence="1">Cell membrane</location>
        <topology evidence="1">Multi-pass membrane protein</topology>
    </subcellularLocation>
</comment>
<keyword evidence="11" id="KW-0443">Lipid metabolism</keyword>
<dbReference type="EMBL" id="AP024355">
    <property type="protein sequence ID" value="BCR05220.1"/>
    <property type="molecule type" value="Genomic_DNA"/>
</dbReference>